<evidence type="ECO:0000313" key="1">
    <source>
        <dbReference type="EMBL" id="MPN53725.1"/>
    </source>
</evidence>
<name>A0A645IQS5_9ZZZZ</name>
<reference evidence="1" key="1">
    <citation type="submission" date="2019-08" db="EMBL/GenBank/DDBJ databases">
        <authorList>
            <person name="Kucharzyk K."/>
            <person name="Murdoch R.W."/>
            <person name="Higgins S."/>
            <person name="Loffler F."/>
        </authorList>
    </citation>
    <scope>NUCLEOTIDE SEQUENCE</scope>
</reference>
<dbReference type="EMBL" id="VSSQ01121160">
    <property type="protein sequence ID" value="MPN53725.1"/>
    <property type="molecule type" value="Genomic_DNA"/>
</dbReference>
<proteinExistence type="predicted"/>
<gene>
    <name evidence="1" type="ORF">SDC9_201391</name>
</gene>
<accession>A0A645IQS5</accession>
<comment type="caution">
    <text evidence="1">The sequence shown here is derived from an EMBL/GenBank/DDBJ whole genome shotgun (WGS) entry which is preliminary data.</text>
</comment>
<sequence length="166" mass="18445">MESEIEVFPSNSLGVIEHRDHAQAFHRTWNRDRAQVAQCGIDVQKVDQTFILSICRDAGACQYQRHPQAVLIEILLAHKAMLTDGQPIVATEYDNGVFGKASVVECLQYGSQTPIDVAYHGIIVGDVLSDFLRFAGVCFGILVSAFGRPSETERGHLLEIRRKGDF</sequence>
<organism evidence="1">
    <name type="scientific">bioreactor metagenome</name>
    <dbReference type="NCBI Taxonomy" id="1076179"/>
    <lineage>
        <taxon>unclassified sequences</taxon>
        <taxon>metagenomes</taxon>
        <taxon>ecological metagenomes</taxon>
    </lineage>
</organism>
<dbReference type="AlphaFoldDB" id="A0A645IQS5"/>
<protein>
    <submittedName>
        <fullName evidence="1">Uncharacterized protein</fullName>
    </submittedName>
</protein>